<feature type="compositionally biased region" description="Polar residues" evidence="1">
    <location>
        <begin position="113"/>
        <end position="126"/>
    </location>
</feature>
<feature type="compositionally biased region" description="Polar residues" evidence="1">
    <location>
        <begin position="575"/>
        <end position="587"/>
    </location>
</feature>
<dbReference type="Proteomes" id="UP000663828">
    <property type="component" value="Unassembled WGS sequence"/>
</dbReference>
<name>A0A814GCU8_ADIRI</name>
<sequence>MSATNGRHEGAHTEGGPSSTDPEYWQTQMNNDQQFIQHMIEIYKAQQLEPRQIGKYDSQMNHQSQQTIRQLPRLMDQPAYESPIQQHQRNQRITTSSMNDTNSTATLINQVSSTPRRTLDESTSPGKAQRQVKKHRADEMITATMNGQATAASPSARNFGFPISHLKYAVANKPPCFFIKFNINQENNQSQIPSVINTVKWIRDTVQQQNLGKIEEFSLFVSAGNNRYKFGVASKDEFLTLWKCKWPNKIMDIDVEVERPRALPDFCAVVIRNIPMELNNQYLYQEITKTIESASSLTKINYSRPRTTNDYRCCITDTDEYNEILKIGRIAIGHLLLSITPFMPGLKMTYCNKCWELGHTKNLCKKEAKCRLCLEPWNYNHQCQKPVCCAQCKGGHFSLSMDCSVVRNYRQTLKEEVNIALKEGTITEKKLNSNPHNLQRINMDFPTLQPQSGKQQAWTQQQADISNGKTIEGEKWKEIQSQMQGISDALLRMETKYDNQLRKLEIMENSLAVNKQGILVLANIIQQTINALTTGTEKKNKQALQAISQQVEAFKNDLIEKFVTVTINQQTTETLSLRSDNKQTLPPTNSTTTTTSTATTTNSTATTMSTKLNQKKQVEIDHSMNSNDE</sequence>
<evidence type="ECO:0008006" key="4">
    <source>
        <dbReference type="Google" id="ProtNLM"/>
    </source>
</evidence>
<gene>
    <name evidence="2" type="ORF">XAT740_LOCUS12820</name>
</gene>
<reference evidence="2" key="1">
    <citation type="submission" date="2021-02" db="EMBL/GenBank/DDBJ databases">
        <authorList>
            <person name="Nowell W R."/>
        </authorList>
    </citation>
    <scope>NUCLEOTIDE SEQUENCE</scope>
</reference>
<dbReference type="AlphaFoldDB" id="A0A814GCU8"/>
<organism evidence="2 3">
    <name type="scientific">Adineta ricciae</name>
    <name type="common">Rotifer</name>
    <dbReference type="NCBI Taxonomy" id="249248"/>
    <lineage>
        <taxon>Eukaryota</taxon>
        <taxon>Metazoa</taxon>
        <taxon>Spiralia</taxon>
        <taxon>Gnathifera</taxon>
        <taxon>Rotifera</taxon>
        <taxon>Eurotatoria</taxon>
        <taxon>Bdelloidea</taxon>
        <taxon>Adinetida</taxon>
        <taxon>Adinetidae</taxon>
        <taxon>Adineta</taxon>
    </lineage>
</organism>
<keyword evidence="3" id="KW-1185">Reference proteome</keyword>
<feature type="region of interest" description="Disordered" evidence="1">
    <location>
        <begin position="575"/>
        <end position="603"/>
    </location>
</feature>
<protein>
    <recommendedName>
        <fullName evidence="4">Gag-like protein</fullName>
    </recommendedName>
</protein>
<accession>A0A814GCU8</accession>
<evidence type="ECO:0000313" key="3">
    <source>
        <dbReference type="Proteomes" id="UP000663828"/>
    </source>
</evidence>
<feature type="compositionally biased region" description="Basic and acidic residues" evidence="1">
    <location>
        <begin position="1"/>
        <end position="12"/>
    </location>
</feature>
<evidence type="ECO:0000313" key="2">
    <source>
        <dbReference type="EMBL" id="CAF0993445.1"/>
    </source>
</evidence>
<proteinExistence type="predicted"/>
<feature type="compositionally biased region" description="Polar residues" evidence="1">
    <location>
        <begin position="16"/>
        <end position="25"/>
    </location>
</feature>
<dbReference type="EMBL" id="CAJNOR010000731">
    <property type="protein sequence ID" value="CAF0993445.1"/>
    <property type="molecule type" value="Genomic_DNA"/>
</dbReference>
<comment type="caution">
    <text evidence="2">The sequence shown here is derived from an EMBL/GenBank/DDBJ whole genome shotgun (WGS) entry which is preliminary data.</text>
</comment>
<feature type="region of interest" description="Disordered" evidence="1">
    <location>
        <begin position="113"/>
        <end position="132"/>
    </location>
</feature>
<evidence type="ECO:0000256" key="1">
    <source>
        <dbReference type="SAM" id="MobiDB-lite"/>
    </source>
</evidence>
<feature type="region of interest" description="Disordered" evidence="1">
    <location>
        <begin position="1"/>
        <end position="25"/>
    </location>
</feature>
<feature type="compositionally biased region" description="Low complexity" evidence="1">
    <location>
        <begin position="588"/>
        <end position="603"/>
    </location>
</feature>